<keyword evidence="3" id="KW-0804">Transcription</keyword>
<evidence type="ECO:0000256" key="1">
    <source>
        <dbReference type="ARBA" id="ARBA00023015"/>
    </source>
</evidence>
<accession>A0A7Y9ZX80</accession>
<dbReference type="InterPro" id="IPR001647">
    <property type="entry name" value="HTH_TetR"/>
</dbReference>
<dbReference type="InterPro" id="IPR036271">
    <property type="entry name" value="Tet_transcr_reg_TetR-rel_C_sf"/>
</dbReference>
<evidence type="ECO:0000313" key="4">
    <source>
        <dbReference type="EMBL" id="MBK3427910.1"/>
    </source>
</evidence>
<dbReference type="AlphaFoldDB" id="A0A7Y9ZX80"/>
<dbReference type="Gene3D" id="1.10.357.10">
    <property type="entry name" value="Tetracycline Repressor, domain 2"/>
    <property type="match status" value="1"/>
</dbReference>
<dbReference type="Proteomes" id="UP000603369">
    <property type="component" value="Unassembled WGS sequence"/>
</dbReference>
<dbReference type="GeneID" id="78320138"/>
<evidence type="ECO:0000313" key="5">
    <source>
        <dbReference type="Proteomes" id="UP000603369"/>
    </source>
</evidence>
<sequence length="191" mass="21192">MRADALHRRTAIIAAACQLFRTHGDDVALEKVATQAGVSVATVYRNFPNRASLIRACAEYMGDAFAKFQQRLIADFENSTHSGKDYVRTYATHILTMGLNTLIPAFVPQDLDSLSPELTAQRDLLERNGRRFIELGQKQGEIGPGVTHLEFIVGLLSLARPREVDIDAYQPDIQEKIIDLFLAGIKSGHRA</sequence>
<dbReference type="PANTHER" id="PTHR30055">
    <property type="entry name" value="HTH-TYPE TRANSCRIPTIONAL REGULATOR RUTR"/>
    <property type="match status" value="1"/>
</dbReference>
<dbReference type="PANTHER" id="PTHR30055:SF234">
    <property type="entry name" value="HTH-TYPE TRANSCRIPTIONAL REGULATOR BETI"/>
    <property type="match status" value="1"/>
</dbReference>
<dbReference type="GO" id="GO:0000976">
    <property type="term" value="F:transcription cis-regulatory region binding"/>
    <property type="evidence" value="ECO:0007669"/>
    <property type="project" value="TreeGrafter"/>
</dbReference>
<comment type="caution">
    <text evidence="4">The sequence shown here is derived from an EMBL/GenBank/DDBJ whole genome shotgun (WGS) entry which is preliminary data.</text>
</comment>
<gene>
    <name evidence="4" type="ORF">JDP02_05165</name>
</gene>
<dbReference type="SUPFAM" id="SSF48498">
    <property type="entry name" value="Tetracyclin repressor-like, C-terminal domain"/>
    <property type="match status" value="1"/>
</dbReference>
<proteinExistence type="predicted"/>
<keyword evidence="5" id="KW-1185">Reference proteome</keyword>
<dbReference type="InterPro" id="IPR009057">
    <property type="entry name" value="Homeodomain-like_sf"/>
</dbReference>
<dbReference type="InterPro" id="IPR050109">
    <property type="entry name" value="HTH-type_TetR-like_transc_reg"/>
</dbReference>
<dbReference type="Pfam" id="PF00440">
    <property type="entry name" value="TetR_N"/>
    <property type="match status" value="1"/>
</dbReference>
<dbReference type="RefSeq" id="WP_179386568.1">
    <property type="nucleotide sequence ID" value="NZ_CP068156.1"/>
</dbReference>
<dbReference type="GO" id="GO:0003700">
    <property type="term" value="F:DNA-binding transcription factor activity"/>
    <property type="evidence" value="ECO:0007669"/>
    <property type="project" value="TreeGrafter"/>
</dbReference>
<evidence type="ECO:0000256" key="2">
    <source>
        <dbReference type="ARBA" id="ARBA00023125"/>
    </source>
</evidence>
<name>A0A7Y9ZX80_9CORY</name>
<keyword evidence="1" id="KW-0805">Transcription regulation</keyword>
<dbReference type="EMBL" id="JAEHFL010000006">
    <property type="protein sequence ID" value="MBK3427910.1"/>
    <property type="molecule type" value="Genomic_DNA"/>
</dbReference>
<organism evidence="4 5">
    <name type="scientific">Corynebacterium tuberculostearicum</name>
    <dbReference type="NCBI Taxonomy" id="38304"/>
    <lineage>
        <taxon>Bacteria</taxon>
        <taxon>Bacillati</taxon>
        <taxon>Actinomycetota</taxon>
        <taxon>Actinomycetes</taxon>
        <taxon>Mycobacteriales</taxon>
        <taxon>Corynebacteriaceae</taxon>
        <taxon>Corynebacterium</taxon>
    </lineage>
</organism>
<dbReference type="PROSITE" id="PS50977">
    <property type="entry name" value="HTH_TETR_2"/>
    <property type="match status" value="1"/>
</dbReference>
<reference evidence="4 5" key="1">
    <citation type="submission" date="2020-12" db="EMBL/GenBank/DDBJ databases">
        <title>Draft genome sequence of the commensal strain Corynebacterium tuberculostearicum MFP09/CIP 102622 isolated from human skin.</title>
        <authorList>
            <person name="Boukerb A.M."/>
            <person name="Janvier X."/>
            <person name="Feuilloley M.G.J."/>
            <person name="Groboillot A."/>
        </authorList>
    </citation>
    <scope>NUCLEOTIDE SEQUENCE [LARGE SCALE GENOMIC DNA]</scope>
    <source>
        <strain evidence="4 5">CIP 102622</strain>
    </source>
</reference>
<dbReference type="PRINTS" id="PR00455">
    <property type="entry name" value="HTHTETR"/>
</dbReference>
<protein>
    <submittedName>
        <fullName evidence="4">TetR/AcrR family transcriptional regulator</fullName>
    </submittedName>
</protein>
<dbReference type="SUPFAM" id="SSF46689">
    <property type="entry name" value="Homeodomain-like"/>
    <property type="match status" value="1"/>
</dbReference>
<evidence type="ECO:0000256" key="3">
    <source>
        <dbReference type="ARBA" id="ARBA00023163"/>
    </source>
</evidence>
<keyword evidence="2" id="KW-0238">DNA-binding</keyword>